<evidence type="ECO:0000313" key="3">
    <source>
        <dbReference type="Proteomes" id="UP000001307"/>
    </source>
</evidence>
<dbReference type="OrthoDB" id="10325821at2759"/>
<feature type="transmembrane region" description="Helical" evidence="1">
    <location>
        <begin position="75"/>
        <end position="96"/>
    </location>
</feature>
<sequence length="201" mass="24157">MWGSGSHHRKGPGYETISLLPSKLTRNFTSKPEQTASQEKLHSFNFCQRRAFSFKESRLGRAWTRTKETIKQYGVLWFIIYWATFVPLFMVFTIPFRMGMEIVPWVEWLEKNGCMNWTKVFNVDTQKVIQRIHNNEDFELMNNRITGEVKYEGKTANMFITTFLIWEVAKPLRYLFYLFLCRRTVLFCRSRNILPKFFKKF</sequence>
<name>E4X3I0_OIKDI</name>
<protein>
    <submittedName>
        <fullName evidence="2">Uncharacterized protein</fullName>
    </submittedName>
</protein>
<dbReference type="InParanoid" id="E4X3I0"/>
<keyword evidence="1" id="KW-0812">Transmembrane</keyword>
<keyword evidence="1" id="KW-0472">Membrane</keyword>
<proteinExistence type="predicted"/>
<organism evidence="2">
    <name type="scientific">Oikopleura dioica</name>
    <name type="common">Tunicate</name>
    <dbReference type="NCBI Taxonomy" id="34765"/>
    <lineage>
        <taxon>Eukaryota</taxon>
        <taxon>Metazoa</taxon>
        <taxon>Chordata</taxon>
        <taxon>Tunicata</taxon>
        <taxon>Appendicularia</taxon>
        <taxon>Copelata</taxon>
        <taxon>Oikopleuridae</taxon>
        <taxon>Oikopleura</taxon>
    </lineage>
</organism>
<evidence type="ECO:0000256" key="1">
    <source>
        <dbReference type="SAM" id="Phobius"/>
    </source>
</evidence>
<accession>E4X3I0</accession>
<dbReference type="EMBL" id="FN653023">
    <property type="protein sequence ID" value="CBY18184.1"/>
    <property type="molecule type" value="Genomic_DNA"/>
</dbReference>
<evidence type="ECO:0000313" key="2">
    <source>
        <dbReference type="EMBL" id="CBY18184.1"/>
    </source>
</evidence>
<keyword evidence="1" id="KW-1133">Transmembrane helix</keyword>
<dbReference type="AlphaFoldDB" id="E4X3I0"/>
<gene>
    <name evidence="2" type="ORF">GSOID_T00017821001</name>
</gene>
<dbReference type="Proteomes" id="UP000001307">
    <property type="component" value="Unassembled WGS sequence"/>
</dbReference>
<keyword evidence="3" id="KW-1185">Reference proteome</keyword>
<reference evidence="2" key="1">
    <citation type="journal article" date="2010" name="Science">
        <title>Plasticity of animal genome architecture unmasked by rapid evolution of a pelagic tunicate.</title>
        <authorList>
            <person name="Denoeud F."/>
            <person name="Henriet S."/>
            <person name="Mungpakdee S."/>
            <person name="Aury J.M."/>
            <person name="Da Silva C."/>
            <person name="Brinkmann H."/>
            <person name="Mikhaleva J."/>
            <person name="Olsen L.C."/>
            <person name="Jubin C."/>
            <person name="Canestro C."/>
            <person name="Bouquet J.M."/>
            <person name="Danks G."/>
            <person name="Poulain J."/>
            <person name="Campsteijn C."/>
            <person name="Adamski M."/>
            <person name="Cross I."/>
            <person name="Yadetie F."/>
            <person name="Muffato M."/>
            <person name="Louis A."/>
            <person name="Butcher S."/>
            <person name="Tsagkogeorga G."/>
            <person name="Konrad A."/>
            <person name="Singh S."/>
            <person name="Jensen M.F."/>
            <person name="Cong E.H."/>
            <person name="Eikeseth-Otteraa H."/>
            <person name="Noel B."/>
            <person name="Anthouard V."/>
            <person name="Porcel B.M."/>
            <person name="Kachouri-Lafond R."/>
            <person name="Nishino A."/>
            <person name="Ugolini M."/>
            <person name="Chourrout P."/>
            <person name="Nishida H."/>
            <person name="Aasland R."/>
            <person name="Huzurbazar S."/>
            <person name="Westhof E."/>
            <person name="Delsuc F."/>
            <person name="Lehrach H."/>
            <person name="Reinhardt R."/>
            <person name="Weissenbach J."/>
            <person name="Roy S.W."/>
            <person name="Artiguenave F."/>
            <person name="Postlethwait J.H."/>
            <person name="Manak J.R."/>
            <person name="Thompson E.M."/>
            <person name="Jaillon O."/>
            <person name="Du Pasquier L."/>
            <person name="Boudinot P."/>
            <person name="Liberles D.A."/>
            <person name="Volff J.N."/>
            <person name="Philippe H."/>
            <person name="Lenhard B."/>
            <person name="Roest Crollius H."/>
            <person name="Wincker P."/>
            <person name="Chourrout D."/>
        </authorList>
    </citation>
    <scope>NUCLEOTIDE SEQUENCE [LARGE SCALE GENOMIC DNA]</scope>
</reference>